<sequence>MDQKRRRIFFAAIIIVVTVLFVLAVPPLMIVSAMTSGHVSYELSNSPMQQIFSPENFGLSSNEQFLTTEDGYQVWISEVSPKNPKAVIIYLSGIHQPSVTQFYGHAKLMEENGYASVLLEVRGHGKSDGSQVCLGYEETADVAAVVSYVQSQERYEGLPIVLHGVSMGGAAAIVAFGMLEDLNGLIAMSAYSSFEDVVTDTMKEYGIPDFLCEIERPFVRAALWLNFGDVVYSAVPKLQAAHIGDRPALFAAAAYDREVPPVNLMRLRDAAPASAEFWLRESGDHFVVQGSDLLHVSKDREYCSRILLFMERVVGNC</sequence>
<dbReference type="AlphaFoldDB" id="A0AAE4SDB0"/>
<feature type="transmembrane region" description="Helical" evidence="1">
    <location>
        <begin position="7"/>
        <end position="30"/>
    </location>
</feature>
<dbReference type="SUPFAM" id="SSF53474">
    <property type="entry name" value="alpha/beta-Hydrolases"/>
    <property type="match status" value="1"/>
</dbReference>
<proteinExistence type="predicted"/>
<keyword evidence="1" id="KW-0812">Transmembrane</keyword>
<dbReference type="Proteomes" id="UP001283212">
    <property type="component" value="Unassembled WGS sequence"/>
</dbReference>
<evidence type="ECO:0000256" key="1">
    <source>
        <dbReference type="SAM" id="Phobius"/>
    </source>
</evidence>
<evidence type="ECO:0000313" key="3">
    <source>
        <dbReference type="EMBL" id="MDV0443360.1"/>
    </source>
</evidence>
<name>A0AAE4SDB0_9EURY</name>
<keyword evidence="4" id="KW-1185">Reference proteome</keyword>
<dbReference type="PANTHER" id="PTHR43358:SF4">
    <property type="entry name" value="ALPHA_BETA HYDROLASE FOLD-1 DOMAIN-CONTAINING PROTEIN"/>
    <property type="match status" value="1"/>
</dbReference>
<keyword evidence="1" id="KW-0472">Membrane</keyword>
<reference evidence="3 4" key="1">
    <citation type="submission" date="2023-06" db="EMBL/GenBank/DDBJ databases">
        <title>Genome sequence of Methancorpusculaceae sp. Cs1.</title>
        <authorList>
            <person name="Protasov E."/>
            <person name="Platt K."/>
            <person name="Poehlein A."/>
            <person name="Daniel R."/>
            <person name="Brune A."/>
        </authorList>
    </citation>
    <scope>NUCLEOTIDE SEQUENCE [LARGE SCALE GENOMIC DNA]</scope>
    <source>
        <strain evidence="3 4">Cs1</strain>
    </source>
</reference>
<dbReference type="EMBL" id="JAWDKB010000003">
    <property type="protein sequence ID" value="MDV0443360.1"/>
    <property type="molecule type" value="Genomic_DNA"/>
</dbReference>
<evidence type="ECO:0000259" key="2">
    <source>
        <dbReference type="Pfam" id="PF12146"/>
    </source>
</evidence>
<dbReference type="InterPro" id="IPR052920">
    <property type="entry name" value="DNA-binding_regulatory"/>
</dbReference>
<accession>A0AAE4SDB0</accession>
<dbReference type="Pfam" id="PF12146">
    <property type="entry name" value="Hydrolase_4"/>
    <property type="match status" value="1"/>
</dbReference>
<protein>
    <recommendedName>
        <fullName evidence="2">Serine aminopeptidase S33 domain-containing protein</fullName>
    </recommendedName>
</protein>
<dbReference type="PANTHER" id="PTHR43358">
    <property type="entry name" value="ALPHA/BETA-HYDROLASE"/>
    <property type="match status" value="1"/>
</dbReference>
<gene>
    <name evidence="3" type="ORF">McpCs1_07330</name>
</gene>
<feature type="domain" description="Serine aminopeptidase S33" evidence="2">
    <location>
        <begin position="83"/>
        <end position="193"/>
    </location>
</feature>
<dbReference type="InterPro" id="IPR029058">
    <property type="entry name" value="AB_hydrolase_fold"/>
</dbReference>
<organism evidence="3 4">
    <name type="scientific">Methanorbis rubei</name>
    <dbReference type="NCBI Taxonomy" id="3028300"/>
    <lineage>
        <taxon>Archaea</taxon>
        <taxon>Methanobacteriati</taxon>
        <taxon>Methanobacteriota</taxon>
        <taxon>Stenosarchaea group</taxon>
        <taxon>Methanomicrobia</taxon>
        <taxon>Methanomicrobiales</taxon>
        <taxon>Methanocorpusculaceae</taxon>
        <taxon>Methanorbis</taxon>
    </lineage>
</organism>
<evidence type="ECO:0000313" key="4">
    <source>
        <dbReference type="Proteomes" id="UP001283212"/>
    </source>
</evidence>
<dbReference type="InterPro" id="IPR022742">
    <property type="entry name" value="Hydrolase_4"/>
</dbReference>
<keyword evidence="1" id="KW-1133">Transmembrane helix</keyword>
<dbReference type="Gene3D" id="3.40.50.1820">
    <property type="entry name" value="alpha/beta hydrolase"/>
    <property type="match status" value="1"/>
</dbReference>
<comment type="caution">
    <text evidence="3">The sequence shown here is derived from an EMBL/GenBank/DDBJ whole genome shotgun (WGS) entry which is preliminary data.</text>
</comment>